<evidence type="ECO:0000259" key="2">
    <source>
        <dbReference type="Pfam" id="PF13456"/>
    </source>
</evidence>
<dbReference type="GO" id="GO:0003676">
    <property type="term" value="F:nucleic acid binding"/>
    <property type="evidence" value="ECO:0007669"/>
    <property type="project" value="InterPro"/>
</dbReference>
<proteinExistence type="predicted"/>
<feature type="compositionally biased region" description="Polar residues" evidence="1">
    <location>
        <begin position="453"/>
        <end position="480"/>
    </location>
</feature>
<name>A0A834SQC4_9FABA</name>
<accession>A0A834SQC4</accession>
<gene>
    <name evidence="4" type="ORF">G2W53_039652</name>
</gene>
<dbReference type="InterPro" id="IPR012337">
    <property type="entry name" value="RNaseH-like_sf"/>
</dbReference>
<protein>
    <submittedName>
        <fullName evidence="4">Transposon TX1 uncharacterized</fullName>
    </submittedName>
</protein>
<dbReference type="Pfam" id="PF13456">
    <property type="entry name" value="RVT_3"/>
    <property type="match status" value="1"/>
</dbReference>
<reference evidence="4" key="1">
    <citation type="submission" date="2020-09" db="EMBL/GenBank/DDBJ databases">
        <title>Genome-Enabled Discovery of Anthraquinone Biosynthesis in Senna tora.</title>
        <authorList>
            <person name="Kang S.-H."/>
            <person name="Pandey R.P."/>
            <person name="Lee C.-M."/>
            <person name="Sim J.-S."/>
            <person name="Jeong J.-T."/>
            <person name="Choi B.-S."/>
            <person name="Jung M."/>
            <person name="Ginzburg D."/>
            <person name="Zhao K."/>
            <person name="Won S.Y."/>
            <person name="Oh T.-J."/>
            <person name="Yu Y."/>
            <person name="Kim N.-H."/>
            <person name="Lee O.R."/>
            <person name="Lee T.-H."/>
            <person name="Bashyal P."/>
            <person name="Kim T.-S."/>
            <person name="Lee W.-H."/>
            <person name="Kawkins C."/>
            <person name="Kim C.-K."/>
            <person name="Kim J.S."/>
            <person name="Ahn B.O."/>
            <person name="Rhee S.Y."/>
            <person name="Sohng J.K."/>
        </authorList>
    </citation>
    <scope>NUCLEOTIDE SEQUENCE</scope>
    <source>
        <tissue evidence="4">Leaf</tissue>
    </source>
</reference>
<sequence>MASNDNGDFRFENGNGTDEMTPINHPSEGLGSEKLRKLIQWHLEEKRKRRAIEACNESNAKWSAKQKAIKQRRVSRACDLLPMSTETPTTNSTNDQSMGHPPGWPPDGNNKNDAIMEEGGSKPQATSFRDTLAGARKNRMNIPDNLIKKELIRIEYEGGDRARPKVLIADSVMSELMKVWEHTILVKLLGKDVGYKFLESKLCTLWKPIGTFEMIDLGKGYFQVQFTNPSDMDTALDGGPWVIQDHYLTMRRWSPNFDPEVAQVEKTLAWVRLLAIGIPVRVDVNTLAMVRDRFARICIEVDLTKPLVGKICVGGQWLLLEKEIKNQTPMSEPQSAGEGDMRASIGVNEKGKTVTSDETVDAGINYGGEWRIVTKKRNNPKKQGAVDKLRQEGSKVNTTHGPTPNGKVQFVEPQKGKNKRIRYENDIHIPPINTQPVKSAGTIKASKAHLPGNSKTNITGPSKRNISGPQTLKSNSTKNVKSYSQAPLDFAQASWVPSSLSQEKRGPFIFKGQFESLPPDGNHIEEDDGSTRTQLNVENLPTISPADSLNMLREVTKAEVWEAVKYMKAFKAPGPDGFQPFFFKKYWDTLGDVVFNLVRKAFSDGTFDPTICETLIVLIPKEDTPTRITQFRPISLCNVIYKIISKVLVNRIRPTLDSIIRVVSFLGRVKSNDFNFIIEKIHSRLSSWKMNLLNKAGRATLSKSVITSIPTYSMQTMWLPENVYNTIDRHVRSFRLAKRLLCLERNPKATSYLKEGYSFRIGDGKNISFWFDNWSPEGILYMKLNQHEANSINPSLRLYDAICSNEMGIDRLLGSVDPKLVQRLLNLPLNLNNRIPDKLVWNHNINGSGGDFVECNLAPETTLHCLRDCNHAWRIWDHFGFMTMKDFRCDCMWDWILLFTSKQNRSSSSETCDITFLCVLWWQWRFRNDNVLGSSSLTHATICRVIKSWNASLISSLSHSKVRLVHEDRLVGWRKLEKNQLKINTDGNSLGNPSRAGFGGIIRDDNGSWILGFSDQLGITSCTHVELAEIHQGLMCAEDVDGSGALLETDSLEAVHLINNCDCSTHHYGAIIQNIRDLLRSSGISIKHVLREANFCADAPAKIGAHGDAKLTIWEDPPPAVKLPLLADMAGTIFVTP</sequence>
<organism evidence="4 5">
    <name type="scientific">Senna tora</name>
    <dbReference type="NCBI Taxonomy" id="362788"/>
    <lineage>
        <taxon>Eukaryota</taxon>
        <taxon>Viridiplantae</taxon>
        <taxon>Streptophyta</taxon>
        <taxon>Embryophyta</taxon>
        <taxon>Tracheophyta</taxon>
        <taxon>Spermatophyta</taxon>
        <taxon>Magnoliopsida</taxon>
        <taxon>eudicotyledons</taxon>
        <taxon>Gunneridae</taxon>
        <taxon>Pentapetalae</taxon>
        <taxon>rosids</taxon>
        <taxon>fabids</taxon>
        <taxon>Fabales</taxon>
        <taxon>Fabaceae</taxon>
        <taxon>Caesalpinioideae</taxon>
        <taxon>Cassia clade</taxon>
        <taxon>Senna</taxon>
    </lineage>
</organism>
<feature type="domain" description="RNase H type-1" evidence="2">
    <location>
        <begin position="984"/>
        <end position="1102"/>
    </location>
</feature>
<dbReference type="Pfam" id="PF14111">
    <property type="entry name" value="DUF4283"/>
    <property type="match status" value="1"/>
</dbReference>
<dbReference type="PANTHER" id="PTHR47723:SF19">
    <property type="entry name" value="POLYNUCLEOTIDYL TRANSFERASE, RIBONUCLEASE H-LIKE SUPERFAMILY PROTEIN"/>
    <property type="match status" value="1"/>
</dbReference>
<dbReference type="SUPFAM" id="SSF53098">
    <property type="entry name" value="Ribonuclease H-like"/>
    <property type="match status" value="1"/>
</dbReference>
<dbReference type="GO" id="GO:0004523">
    <property type="term" value="F:RNA-DNA hybrid ribonuclease activity"/>
    <property type="evidence" value="ECO:0007669"/>
    <property type="project" value="InterPro"/>
</dbReference>
<dbReference type="InterPro" id="IPR036397">
    <property type="entry name" value="RNaseH_sf"/>
</dbReference>
<dbReference type="EMBL" id="JAAIUW010000012">
    <property type="protein sequence ID" value="KAF7807491.1"/>
    <property type="molecule type" value="Genomic_DNA"/>
</dbReference>
<evidence type="ECO:0000259" key="3">
    <source>
        <dbReference type="Pfam" id="PF14111"/>
    </source>
</evidence>
<evidence type="ECO:0000313" key="5">
    <source>
        <dbReference type="Proteomes" id="UP000634136"/>
    </source>
</evidence>
<evidence type="ECO:0000313" key="4">
    <source>
        <dbReference type="EMBL" id="KAF7807491.1"/>
    </source>
</evidence>
<dbReference type="InterPro" id="IPR025558">
    <property type="entry name" value="DUF4283"/>
</dbReference>
<feature type="region of interest" description="Disordered" evidence="1">
    <location>
        <begin position="447"/>
        <end position="480"/>
    </location>
</feature>
<comment type="caution">
    <text evidence="4">The sequence shown here is derived from an EMBL/GenBank/DDBJ whole genome shotgun (WGS) entry which is preliminary data.</text>
</comment>
<evidence type="ECO:0000256" key="1">
    <source>
        <dbReference type="SAM" id="MobiDB-lite"/>
    </source>
</evidence>
<dbReference type="Proteomes" id="UP000634136">
    <property type="component" value="Unassembled WGS sequence"/>
</dbReference>
<dbReference type="InterPro" id="IPR053151">
    <property type="entry name" value="RNase_H-like"/>
</dbReference>
<feature type="region of interest" description="Disordered" evidence="1">
    <location>
        <begin position="1"/>
        <end position="31"/>
    </location>
</feature>
<feature type="region of interest" description="Disordered" evidence="1">
    <location>
        <begin position="83"/>
        <end position="126"/>
    </location>
</feature>
<dbReference type="InterPro" id="IPR044730">
    <property type="entry name" value="RNase_H-like_dom_plant"/>
</dbReference>
<dbReference type="OrthoDB" id="1423330at2759"/>
<feature type="domain" description="DUF4283" evidence="3">
    <location>
        <begin position="178"/>
        <end position="260"/>
    </location>
</feature>
<dbReference type="PANTHER" id="PTHR47723">
    <property type="entry name" value="OS05G0353850 PROTEIN"/>
    <property type="match status" value="1"/>
</dbReference>
<dbReference type="InterPro" id="IPR002156">
    <property type="entry name" value="RNaseH_domain"/>
</dbReference>
<dbReference type="Gene3D" id="3.30.420.10">
    <property type="entry name" value="Ribonuclease H-like superfamily/Ribonuclease H"/>
    <property type="match status" value="1"/>
</dbReference>
<dbReference type="CDD" id="cd06222">
    <property type="entry name" value="RNase_H_like"/>
    <property type="match status" value="1"/>
</dbReference>
<dbReference type="AlphaFoldDB" id="A0A834SQC4"/>
<keyword evidence="5" id="KW-1185">Reference proteome</keyword>
<feature type="compositionally biased region" description="Polar residues" evidence="1">
    <location>
        <begin position="84"/>
        <end position="97"/>
    </location>
</feature>